<feature type="region of interest" description="Disordered" evidence="1">
    <location>
        <begin position="275"/>
        <end position="480"/>
    </location>
</feature>
<gene>
    <name evidence="2" type="ORF">EG68_10535</name>
</gene>
<feature type="compositionally biased region" description="Polar residues" evidence="1">
    <location>
        <begin position="459"/>
        <end position="477"/>
    </location>
</feature>
<feature type="compositionally biased region" description="Low complexity" evidence="1">
    <location>
        <begin position="422"/>
        <end position="439"/>
    </location>
</feature>
<feature type="compositionally biased region" description="Polar residues" evidence="1">
    <location>
        <begin position="302"/>
        <end position="314"/>
    </location>
</feature>
<feature type="compositionally biased region" description="Polar residues" evidence="1">
    <location>
        <begin position="241"/>
        <end position="253"/>
    </location>
</feature>
<evidence type="ECO:0000256" key="1">
    <source>
        <dbReference type="SAM" id="MobiDB-lite"/>
    </source>
</evidence>
<sequence>MECYRQQAELFRHRQFEVEESAEREFKVWQEERDHLLYKAEEARVMVEQWCIQLQCRAESNTEKTEDPVLDVLKQMEKWCSSRGKIPCLKRRMIDSLYSSDGGTGSVPASPAVGLARNAMVSPFHGLRSHAQRSTSMEWGSGRSGILSSNAVTGPNSMHYREGSLGLGSGGSHFGSNLRGSAMSLALGTGVGGGSNYSLMVTNRCGRSVSPEVSVRKLSNYPDPTPGFLVRPTSRQDSHDSLSSMGDYTQRSFTLPGKPPVRSAISPARRRFFEDASSAVPGSKPLKTPADDLKTTNEGDKQGNSVDMTTSVKRTSPAPDPVKIDNSPETHRKKGSSQPPPSALPSKLNTTDKSKPASTGLSIADRFAKWSSTGGKSGSKVGQTELVKEQDVTKKNSKKKDDETATKTRGKSPKSPEKSASKKPSGTASVEKSVSSDSSNTKNIINDNNSAPKAEKCESTPSAPKNVKRSGSSSNISPAIMALRQKFATGR</sequence>
<comment type="caution">
    <text evidence="2">The sequence shown here is derived from an EMBL/GenBank/DDBJ whole genome shotgun (WGS) entry which is preliminary data.</text>
</comment>
<keyword evidence="3" id="KW-1185">Reference proteome</keyword>
<name>A0A8S9YI85_9TREM</name>
<reference evidence="2" key="1">
    <citation type="submission" date="2019-07" db="EMBL/GenBank/DDBJ databases">
        <title>Annotation for the trematode Paragonimus miyazaki's.</title>
        <authorList>
            <person name="Choi Y.-J."/>
        </authorList>
    </citation>
    <scope>NUCLEOTIDE SEQUENCE</scope>
    <source>
        <strain evidence="2">Japan</strain>
    </source>
</reference>
<feature type="compositionally biased region" description="Polar residues" evidence="1">
    <location>
        <begin position="440"/>
        <end position="451"/>
    </location>
</feature>
<dbReference type="AlphaFoldDB" id="A0A8S9YI85"/>
<feature type="region of interest" description="Disordered" evidence="1">
    <location>
        <begin position="216"/>
        <end position="263"/>
    </location>
</feature>
<accession>A0A8S9YI85</accession>
<dbReference type="Proteomes" id="UP000822476">
    <property type="component" value="Unassembled WGS sequence"/>
</dbReference>
<organism evidence="2 3">
    <name type="scientific">Paragonimus skrjabini miyazakii</name>
    <dbReference type="NCBI Taxonomy" id="59628"/>
    <lineage>
        <taxon>Eukaryota</taxon>
        <taxon>Metazoa</taxon>
        <taxon>Spiralia</taxon>
        <taxon>Lophotrochozoa</taxon>
        <taxon>Platyhelminthes</taxon>
        <taxon>Trematoda</taxon>
        <taxon>Digenea</taxon>
        <taxon>Plagiorchiida</taxon>
        <taxon>Troglotremata</taxon>
        <taxon>Troglotrematidae</taxon>
        <taxon>Paragonimus</taxon>
    </lineage>
</organism>
<evidence type="ECO:0000313" key="2">
    <source>
        <dbReference type="EMBL" id="KAF7251440.1"/>
    </source>
</evidence>
<dbReference type="EMBL" id="JTDE01005018">
    <property type="protein sequence ID" value="KAF7251440.1"/>
    <property type="molecule type" value="Genomic_DNA"/>
</dbReference>
<feature type="compositionally biased region" description="Low complexity" evidence="1">
    <location>
        <begin position="369"/>
        <end position="382"/>
    </location>
</feature>
<dbReference type="OrthoDB" id="6286674at2759"/>
<protein>
    <submittedName>
        <fullName evidence="2">Uncharacterized protein</fullName>
    </submittedName>
</protein>
<feature type="compositionally biased region" description="Basic and acidic residues" evidence="1">
    <location>
        <begin position="386"/>
        <end position="406"/>
    </location>
</feature>
<proteinExistence type="predicted"/>
<feature type="compositionally biased region" description="Basic and acidic residues" evidence="1">
    <location>
        <begin position="289"/>
        <end position="301"/>
    </location>
</feature>
<evidence type="ECO:0000313" key="3">
    <source>
        <dbReference type="Proteomes" id="UP000822476"/>
    </source>
</evidence>